<comment type="function">
    <text evidence="1">Could be a virulence factor.</text>
</comment>
<sequence length="472" mass="52227">MIAALGAAFLAVLWLFAGVFALRATRTARTPQGSVGWVVFLLTAPIIAVPAYLFLGHTRYPGYISMRRESERVVAALDAQRAAHGGSVGTLTERGATRARAFEQLAHMPIVAGNEYRILVDGAATFGAIFEAIEAAKEYIVACYYIIRDDQLGRAFAELLIRRARDGVKVRLLYDAIGSASLPDAYIDRLRAAGVEVRNFHAIRRPRNPFQLNFRNHRKIVIVDGAVGFVGGLNVGDEYMGRDPEFGHWRDTHLMLRGPAVAQLQLVFMEDWHWSSDETPDLVWTAAPVEGGADALILAPGPADPMETGSLYFLNVIGGATKRLWIASPYFVPDTDTLSALKLAALRGVDVRILLPAKKDHLTVWLAAYAYFDEMRAAGVRIWRYRDGFMHQKALVVDERIASIGTINLDIRSCRLNFEVTALLFGEEPAQEVARMLEADFKAADPYEIRLENATPLKRHGAPIARLFAPLL</sequence>
<evidence type="ECO:0000259" key="17">
    <source>
        <dbReference type="PROSITE" id="PS50035"/>
    </source>
</evidence>
<dbReference type="EC" id="2.7.8.-" evidence="15"/>
<proteinExistence type="predicted"/>
<name>A0A7M3T5T0_9RHOB</name>
<dbReference type="InterPro" id="IPR025202">
    <property type="entry name" value="PLD-like_dom"/>
</dbReference>
<evidence type="ECO:0000256" key="2">
    <source>
        <dbReference type="ARBA" id="ARBA00004236"/>
    </source>
</evidence>
<keyword evidence="9" id="KW-0677">Repeat</keyword>
<dbReference type="KEGG" id="hdh:G5B40_19090"/>
<dbReference type="PANTHER" id="PTHR21248">
    <property type="entry name" value="CARDIOLIPIN SYNTHASE"/>
    <property type="match status" value="1"/>
</dbReference>
<evidence type="ECO:0000256" key="5">
    <source>
        <dbReference type="ARBA" id="ARBA00022516"/>
    </source>
</evidence>
<dbReference type="InterPro" id="IPR022924">
    <property type="entry name" value="Cardiolipin_synthase"/>
</dbReference>
<dbReference type="SMART" id="SM00155">
    <property type="entry name" value="PLDc"/>
    <property type="match status" value="2"/>
</dbReference>
<keyword evidence="5" id="KW-0444">Lipid biosynthesis</keyword>
<dbReference type="NCBIfam" id="TIGR04265">
    <property type="entry name" value="bac_cardiolipin"/>
    <property type="match status" value="1"/>
</dbReference>
<dbReference type="Gene3D" id="3.30.870.10">
    <property type="entry name" value="Endonuclease Chain A"/>
    <property type="match status" value="2"/>
</dbReference>
<dbReference type="RefSeq" id="WP_165102162.1">
    <property type="nucleotide sequence ID" value="NZ_CP049056.1"/>
</dbReference>
<evidence type="ECO:0000256" key="13">
    <source>
        <dbReference type="ARBA" id="ARBA00023209"/>
    </source>
</evidence>
<dbReference type="CDD" id="cd09155">
    <property type="entry name" value="PLDc_PaCLS_like_1"/>
    <property type="match status" value="1"/>
</dbReference>
<evidence type="ECO:0000256" key="16">
    <source>
        <dbReference type="SAM" id="Phobius"/>
    </source>
</evidence>
<dbReference type="GO" id="GO:0032049">
    <property type="term" value="P:cardiolipin biosynthetic process"/>
    <property type="evidence" value="ECO:0007669"/>
    <property type="project" value="UniProtKB-UniRule"/>
</dbReference>
<protein>
    <recommendedName>
        <fullName evidence="15">Cardiolipin synthase</fullName>
        <ecNumber evidence="15">2.7.8.-</ecNumber>
    </recommendedName>
</protein>
<dbReference type="PANTHER" id="PTHR21248:SF22">
    <property type="entry name" value="PHOSPHOLIPASE D"/>
    <property type="match status" value="1"/>
</dbReference>
<comment type="subcellular location">
    <subcellularLocation>
        <location evidence="2">Cell membrane</location>
    </subcellularLocation>
    <subcellularLocation>
        <location evidence="3">Secreted</location>
    </subcellularLocation>
</comment>
<feature type="transmembrane region" description="Helical" evidence="16">
    <location>
        <begin position="37"/>
        <end position="58"/>
    </location>
</feature>
<keyword evidence="13" id="KW-0594">Phospholipid biosynthesis</keyword>
<keyword evidence="14" id="KW-1208">Phospholipid metabolism</keyword>
<evidence type="ECO:0000313" key="19">
    <source>
        <dbReference type="Proteomes" id="UP000503336"/>
    </source>
</evidence>
<feature type="domain" description="PLD phosphodiesterase" evidence="17">
    <location>
        <begin position="212"/>
        <end position="239"/>
    </location>
</feature>
<keyword evidence="6" id="KW-0964">Secreted</keyword>
<keyword evidence="11" id="KW-0443">Lipid metabolism</keyword>
<keyword evidence="7" id="KW-0808">Transferase</keyword>
<keyword evidence="8 16" id="KW-0812">Transmembrane</keyword>
<evidence type="ECO:0000256" key="12">
    <source>
        <dbReference type="ARBA" id="ARBA00023136"/>
    </source>
</evidence>
<evidence type="ECO:0000256" key="1">
    <source>
        <dbReference type="ARBA" id="ARBA00003145"/>
    </source>
</evidence>
<evidence type="ECO:0000256" key="8">
    <source>
        <dbReference type="ARBA" id="ARBA00022692"/>
    </source>
</evidence>
<evidence type="ECO:0000256" key="6">
    <source>
        <dbReference type="ARBA" id="ARBA00022525"/>
    </source>
</evidence>
<dbReference type="FunFam" id="3.30.870.10:FF:000014">
    <property type="entry name" value="Cardiolipin synthase"/>
    <property type="match status" value="1"/>
</dbReference>
<evidence type="ECO:0000313" key="18">
    <source>
        <dbReference type="EMBL" id="QIE57361.1"/>
    </source>
</evidence>
<dbReference type="EMBL" id="CP049056">
    <property type="protein sequence ID" value="QIE57361.1"/>
    <property type="molecule type" value="Genomic_DNA"/>
</dbReference>
<evidence type="ECO:0000256" key="14">
    <source>
        <dbReference type="ARBA" id="ARBA00023264"/>
    </source>
</evidence>
<dbReference type="Pfam" id="PF13091">
    <property type="entry name" value="PLDc_2"/>
    <property type="match status" value="2"/>
</dbReference>
<dbReference type="GO" id="GO:0005576">
    <property type="term" value="C:extracellular region"/>
    <property type="evidence" value="ECO:0007669"/>
    <property type="project" value="UniProtKB-SubCell"/>
</dbReference>
<dbReference type="InterPro" id="IPR001736">
    <property type="entry name" value="PLipase_D/transphosphatidylase"/>
</dbReference>
<keyword evidence="4" id="KW-1003">Cell membrane</keyword>
<reference evidence="18 19" key="1">
    <citation type="submission" date="2020-02" db="EMBL/GenBank/DDBJ databases">
        <title>complete genome sequence of Rhodobacteraceae bacterium.</title>
        <authorList>
            <person name="Park J."/>
            <person name="Kim Y.-S."/>
            <person name="Kim K.-H."/>
        </authorList>
    </citation>
    <scope>NUCLEOTIDE SEQUENCE [LARGE SCALE GENOMIC DNA]</scope>
    <source>
        <strain evidence="18 19">RR4-56</strain>
    </source>
</reference>
<evidence type="ECO:0000256" key="3">
    <source>
        <dbReference type="ARBA" id="ARBA00004613"/>
    </source>
</evidence>
<dbReference type="GO" id="GO:0008808">
    <property type="term" value="F:cardiolipin synthase activity"/>
    <property type="evidence" value="ECO:0007669"/>
    <property type="project" value="UniProtKB-UniRule"/>
</dbReference>
<evidence type="ECO:0000256" key="15">
    <source>
        <dbReference type="NCBIfam" id="TIGR04265"/>
    </source>
</evidence>
<accession>A0A7M3T5T0</accession>
<dbReference type="SUPFAM" id="SSF56024">
    <property type="entry name" value="Phospholipase D/nuclease"/>
    <property type="match status" value="2"/>
</dbReference>
<dbReference type="PROSITE" id="PS50035">
    <property type="entry name" value="PLD"/>
    <property type="match status" value="2"/>
</dbReference>
<keyword evidence="19" id="KW-1185">Reference proteome</keyword>
<organism evidence="18 19">
    <name type="scientific">Pikeienuella piscinae</name>
    <dbReference type="NCBI Taxonomy" id="2748098"/>
    <lineage>
        <taxon>Bacteria</taxon>
        <taxon>Pseudomonadati</taxon>
        <taxon>Pseudomonadota</taxon>
        <taxon>Alphaproteobacteria</taxon>
        <taxon>Rhodobacterales</taxon>
        <taxon>Paracoccaceae</taxon>
        <taxon>Pikeienuella</taxon>
    </lineage>
</organism>
<feature type="domain" description="PLD phosphodiesterase" evidence="17">
    <location>
        <begin position="386"/>
        <end position="413"/>
    </location>
</feature>
<gene>
    <name evidence="18" type="primary">cls</name>
    <name evidence="18" type="ORF">G5B40_19090</name>
</gene>
<evidence type="ECO:0000256" key="11">
    <source>
        <dbReference type="ARBA" id="ARBA00023098"/>
    </source>
</evidence>
<keyword evidence="12 16" id="KW-0472">Membrane</keyword>
<evidence type="ECO:0000256" key="10">
    <source>
        <dbReference type="ARBA" id="ARBA00022989"/>
    </source>
</evidence>
<evidence type="ECO:0000256" key="4">
    <source>
        <dbReference type="ARBA" id="ARBA00022475"/>
    </source>
</evidence>
<dbReference type="AlphaFoldDB" id="A0A7M3T5T0"/>
<keyword evidence="10 16" id="KW-1133">Transmembrane helix</keyword>
<dbReference type="Proteomes" id="UP000503336">
    <property type="component" value="Chromosome"/>
</dbReference>
<dbReference type="GO" id="GO:0005886">
    <property type="term" value="C:plasma membrane"/>
    <property type="evidence" value="ECO:0007669"/>
    <property type="project" value="UniProtKB-SubCell"/>
</dbReference>
<evidence type="ECO:0000256" key="7">
    <source>
        <dbReference type="ARBA" id="ARBA00022679"/>
    </source>
</evidence>
<evidence type="ECO:0000256" key="9">
    <source>
        <dbReference type="ARBA" id="ARBA00022737"/>
    </source>
</evidence>